<reference evidence="3" key="1">
    <citation type="submission" date="2020-10" db="EMBL/GenBank/DDBJ databases">
        <title>Whole-genome sequence of Luteibacter sp. EIF3.</title>
        <authorList>
            <person name="Friedrich I."/>
            <person name="Hertel R."/>
            <person name="Daniel R."/>
        </authorList>
    </citation>
    <scope>NUCLEOTIDE SEQUENCE</scope>
    <source>
        <strain evidence="3">EIF3</strain>
    </source>
</reference>
<accession>A0ABY4SWN7</accession>
<dbReference type="RefSeq" id="WP_250338076.1">
    <property type="nucleotide sequence ID" value="NZ_CP063231.1"/>
</dbReference>
<keyword evidence="1" id="KW-0732">Signal</keyword>
<name>A0ABY4SWN7_9GAMM</name>
<dbReference type="Proteomes" id="UP001056681">
    <property type="component" value="Chromosome"/>
</dbReference>
<keyword evidence="4" id="KW-1185">Reference proteome</keyword>
<dbReference type="InterPro" id="IPR012338">
    <property type="entry name" value="Beta-lactam/transpept-like"/>
</dbReference>
<dbReference type="PANTHER" id="PTHR43283:SF18">
    <property type="match status" value="1"/>
</dbReference>
<feature type="signal peptide" evidence="1">
    <location>
        <begin position="1"/>
        <end position="22"/>
    </location>
</feature>
<feature type="domain" description="Beta-lactamase-related" evidence="2">
    <location>
        <begin position="34"/>
        <end position="359"/>
    </location>
</feature>
<dbReference type="Pfam" id="PF00144">
    <property type="entry name" value="Beta-lactamase"/>
    <property type="match status" value="1"/>
</dbReference>
<protein>
    <submittedName>
        <fullName evidence="3">Beta-lactamase family protein</fullName>
    </submittedName>
</protein>
<feature type="chain" id="PRO_5046682453" evidence="1">
    <location>
        <begin position="23"/>
        <end position="396"/>
    </location>
</feature>
<dbReference type="SUPFAM" id="SSF56601">
    <property type="entry name" value="beta-lactamase/transpeptidase-like"/>
    <property type="match status" value="1"/>
</dbReference>
<evidence type="ECO:0000313" key="4">
    <source>
        <dbReference type="Proteomes" id="UP001056681"/>
    </source>
</evidence>
<evidence type="ECO:0000256" key="1">
    <source>
        <dbReference type="SAM" id="SignalP"/>
    </source>
</evidence>
<dbReference type="InterPro" id="IPR001466">
    <property type="entry name" value="Beta-lactam-related"/>
</dbReference>
<evidence type="ECO:0000259" key="2">
    <source>
        <dbReference type="Pfam" id="PF00144"/>
    </source>
</evidence>
<dbReference type="InterPro" id="IPR050789">
    <property type="entry name" value="Diverse_Enzym_Activities"/>
</dbReference>
<dbReference type="EMBL" id="CP063231">
    <property type="protein sequence ID" value="URL57131.1"/>
    <property type="molecule type" value="Genomic_DNA"/>
</dbReference>
<proteinExistence type="predicted"/>
<dbReference type="PANTHER" id="PTHR43283">
    <property type="entry name" value="BETA-LACTAMASE-RELATED"/>
    <property type="match status" value="1"/>
</dbReference>
<sequence length="396" mass="43640">MRKSLVFTVFSLTALTFTAAHGAEQAPLRGAALDKRIAFLMQEANVPGLAVAIIEDGKVTSVKAYGQRNVEKNLPLTTDTVMYAASLTKAAFAYATMSLVEQGKLDLNGSIANDLPRPLPEYPKYADLAGDERWRKLTPSILLSHRSGFPNFRFWPPGKDFDPNGKLAFYFDPGTKFGYSGEGINLLQFVLENGKGIDVATLMKQRLFEPFGMTRTSMTWRDDFADNLAIGYDENGKPLGHKQRESVRAAGSMDTTIADYARLVAAMSRGAGLKPATYRTWLTPVVKIHSVRQFPTIGQPDTTAYDAISLGYALGVGRFESPRGPVFFKEGHDDGTNNLFVCLERSKTCVLLMSNSSLGESLYAYLLDDILGKVGFPLCWNGYDPYDKPQFCSEKP</sequence>
<gene>
    <name evidence="3" type="ORF">IM816_10735</name>
</gene>
<organism evidence="3 4">
    <name type="scientific">Luteibacter flocculans</name>
    <dbReference type="NCBI Taxonomy" id="2780091"/>
    <lineage>
        <taxon>Bacteria</taxon>
        <taxon>Pseudomonadati</taxon>
        <taxon>Pseudomonadota</taxon>
        <taxon>Gammaproteobacteria</taxon>
        <taxon>Lysobacterales</taxon>
        <taxon>Rhodanobacteraceae</taxon>
        <taxon>Luteibacter</taxon>
    </lineage>
</organism>
<evidence type="ECO:0000313" key="3">
    <source>
        <dbReference type="EMBL" id="URL57131.1"/>
    </source>
</evidence>
<dbReference type="Gene3D" id="3.40.710.10">
    <property type="entry name" value="DD-peptidase/beta-lactamase superfamily"/>
    <property type="match status" value="1"/>
</dbReference>